<evidence type="ECO:0000256" key="2">
    <source>
        <dbReference type="ARBA" id="ARBA00022946"/>
    </source>
</evidence>
<comment type="similarity">
    <text evidence="1">Belongs to the mTERF family.</text>
</comment>
<keyword evidence="5" id="KW-1185">Reference proteome</keyword>
<feature type="region of interest" description="Disordered" evidence="3">
    <location>
        <begin position="316"/>
        <end position="336"/>
    </location>
</feature>
<dbReference type="EMBL" id="JAXCGZ010023319">
    <property type="protein sequence ID" value="KAK7013625.1"/>
    <property type="molecule type" value="Genomic_DNA"/>
</dbReference>
<organism evidence="4 5">
    <name type="scientific">Halocaridina rubra</name>
    <name type="common">Hawaiian red shrimp</name>
    <dbReference type="NCBI Taxonomy" id="373956"/>
    <lineage>
        <taxon>Eukaryota</taxon>
        <taxon>Metazoa</taxon>
        <taxon>Ecdysozoa</taxon>
        <taxon>Arthropoda</taxon>
        <taxon>Crustacea</taxon>
        <taxon>Multicrustacea</taxon>
        <taxon>Malacostraca</taxon>
        <taxon>Eumalacostraca</taxon>
        <taxon>Eucarida</taxon>
        <taxon>Decapoda</taxon>
        <taxon>Pleocyemata</taxon>
        <taxon>Caridea</taxon>
        <taxon>Atyoidea</taxon>
        <taxon>Atyidae</taxon>
        <taxon>Halocaridina</taxon>
    </lineage>
</organism>
<comment type="caution">
    <text evidence="4">The sequence shown here is derived from an EMBL/GenBank/DDBJ whole genome shotgun (WGS) entry which is preliminary data.</text>
</comment>
<evidence type="ECO:0000256" key="1">
    <source>
        <dbReference type="ARBA" id="ARBA00007692"/>
    </source>
</evidence>
<dbReference type="InterPro" id="IPR003690">
    <property type="entry name" value="MTERF"/>
</dbReference>
<dbReference type="InterPro" id="IPR038538">
    <property type="entry name" value="MTERF_sf"/>
</dbReference>
<evidence type="ECO:0000313" key="4">
    <source>
        <dbReference type="EMBL" id="KAK7013625.1"/>
    </source>
</evidence>
<evidence type="ECO:0000256" key="3">
    <source>
        <dbReference type="SAM" id="MobiDB-lite"/>
    </source>
</evidence>
<dbReference type="Gene3D" id="1.25.70.10">
    <property type="entry name" value="Transcription termination factor 3, mitochondrial"/>
    <property type="match status" value="1"/>
</dbReference>
<protein>
    <submittedName>
        <fullName evidence="4">Uncharacterized protein</fullName>
    </submittedName>
</protein>
<dbReference type="Pfam" id="PF02536">
    <property type="entry name" value="mTERF"/>
    <property type="match status" value="1"/>
</dbReference>
<evidence type="ECO:0000313" key="5">
    <source>
        <dbReference type="Proteomes" id="UP001381693"/>
    </source>
</evidence>
<accession>A0AAN8W989</accession>
<feature type="compositionally biased region" description="Acidic residues" evidence="3">
    <location>
        <begin position="316"/>
        <end position="330"/>
    </location>
</feature>
<dbReference type="AlphaFoldDB" id="A0AAN8W989"/>
<name>A0AAN8W989_HALRR</name>
<proteinExistence type="inferred from homology"/>
<dbReference type="Proteomes" id="UP001381693">
    <property type="component" value="Unassembled WGS sequence"/>
</dbReference>
<dbReference type="GO" id="GO:0003676">
    <property type="term" value="F:nucleic acid binding"/>
    <property type="evidence" value="ECO:0007669"/>
    <property type="project" value="InterPro"/>
</dbReference>
<sequence length="336" mass="39613">MASFIWKRSCRNLLRELYTQKRLLCRNSRQYILPVICVQGKNFCTNLHLESNEPDMKDKATQIYRVIKSKDPDVCPESDFIDLYLYLLDFGIKATTVEDQFIETTDLLKHRLDRWTSVMEIFKEHSIPIDLVFRNVVLFPYLLECSLPVLQQNLALYSEMYIGKQSLLSTVQRYPELYFYRPKAVAKRMNMLHSIFPPAELKMVIKNNPNILTENWNSISEKIMYIHKEMGLEQPHIAACECLRKSLIHIKTRHQFLLRAGLYKKPNILRDKGSVRNNHSLSLIMDTSNRSFANKIAKLSEYEYDVFYCMIKEEDELQDAENEDESDAESDFDHNE</sequence>
<keyword evidence="2" id="KW-0809">Transit peptide</keyword>
<gene>
    <name evidence="4" type="ORF">SK128_024785</name>
</gene>
<reference evidence="4 5" key="1">
    <citation type="submission" date="2023-11" db="EMBL/GenBank/DDBJ databases">
        <title>Halocaridina rubra genome assembly.</title>
        <authorList>
            <person name="Smith C."/>
        </authorList>
    </citation>
    <scope>NUCLEOTIDE SEQUENCE [LARGE SCALE GENOMIC DNA]</scope>
    <source>
        <strain evidence="4">EP-1</strain>
        <tissue evidence="4">Whole</tissue>
    </source>
</reference>